<sequence length="89" mass="9457">MPRKPTPPPPELEQVRKRAAQLARIEALADRVRAKRNEELVTAKLAGATGAQLAEAAGLTRRNVYDALAAAGHDAGAWRETDGTTSAGR</sequence>
<organism evidence="2 3">
    <name type="scientific">Amycolatopsis methanolica 239</name>
    <dbReference type="NCBI Taxonomy" id="1068978"/>
    <lineage>
        <taxon>Bacteria</taxon>
        <taxon>Bacillati</taxon>
        <taxon>Actinomycetota</taxon>
        <taxon>Actinomycetes</taxon>
        <taxon>Pseudonocardiales</taxon>
        <taxon>Pseudonocardiaceae</taxon>
        <taxon>Amycolatopsis</taxon>
        <taxon>Amycolatopsis methanolica group</taxon>
    </lineage>
</organism>
<evidence type="ECO:0000313" key="3">
    <source>
        <dbReference type="Proteomes" id="UP000062973"/>
    </source>
</evidence>
<dbReference type="AlphaFoldDB" id="A0A076N8N3"/>
<proteinExistence type="predicted"/>
<dbReference type="STRING" id="1068978.AMETH_6281"/>
<dbReference type="EMBL" id="CP009110">
    <property type="protein sequence ID" value="AIJ26373.1"/>
    <property type="molecule type" value="Genomic_DNA"/>
</dbReference>
<evidence type="ECO:0000313" key="2">
    <source>
        <dbReference type="EMBL" id="AIJ26432.1"/>
    </source>
</evidence>
<protein>
    <submittedName>
        <fullName evidence="2">Uncharacterized protein</fullName>
    </submittedName>
</protein>
<dbReference type="PATRIC" id="fig|1068978.7.peg.6748"/>
<evidence type="ECO:0000313" key="1">
    <source>
        <dbReference type="EMBL" id="AIJ26373.1"/>
    </source>
</evidence>
<accession>A0A076N8N3</accession>
<dbReference type="KEGG" id="amq:AMETH_6340"/>
<dbReference type="RefSeq" id="WP_017985209.1">
    <property type="nucleotide sequence ID" value="NZ_AQUL01000001.1"/>
</dbReference>
<dbReference type="HOGENOM" id="CLU_2448158_0_0_11"/>
<dbReference type="KEGG" id="amq:AMETH_6281"/>
<reference evidence="2 3" key="1">
    <citation type="submission" date="2014-07" db="EMBL/GenBank/DDBJ databases">
        <title>Whole Genome Sequence of the Amycolatopsis methanolica 239.</title>
        <authorList>
            <person name="Tang B."/>
        </authorList>
    </citation>
    <scope>NUCLEOTIDE SEQUENCE [LARGE SCALE GENOMIC DNA]</scope>
    <source>
        <strain evidence="2 3">239</strain>
    </source>
</reference>
<name>A0A076N8N3_AMYME</name>
<keyword evidence="3" id="KW-1185">Reference proteome</keyword>
<dbReference type="Proteomes" id="UP000062973">
    <property type="component" value="Chromosome"/>
</dbReference>
<dbReference type="EMBL" id="CP009110">
    <property type="protein sequence ID" value="AIJ26432.1"/>
    <property type="molecule type" value="Genomic_DNA"/>
</dbReference>
<gene>
    <name evidence="1" type="ORF">AMETH_6281</name>
    <name evidence="2" type="ORF">AMETH_6340</name>
</gene>